<accession>I4YIA0</accession>
<dbReference type="PANTHER" id="PTHR13211:SF0">
    <property type="entry name" value="TELOMERASE CAJAL BODY PROTEIN 1"/>
    <property type="match status" value="1"/>
</dbReference>
<dbReference type="STRING" id="671144.I4YIA0"/>
<dbReference type="PANTHER" id="PTHR13211">
    <property type="entry name" value="TELOMERASE CAJAL BODY PROTEIN 1"/>
    <property type="match status" value="1"/>
</dbReference>
<evidence type="ECO:0000313" key="3">
    <source>
        <dbReference type="Proteomes" id="UP000005242"/>
    </source>
</evidence>
<keyword evidence="3" id="KW-1185">Reference proteome</keyword>
<feature type="compositionally biased region" description="Acidic residues" evidence="1">
    <location>
        <begin position="312"/>
        <end position="322"/>
    </location>
</feature>
<dbReference type="HOGENOM" id="CLU_783483_0_0_1"/>
<dbReference type="InterPro" id="IPR036322">
    <property type="entry name" value="WD40_repeat_dom_sf"/>
</dbReference>
<dbReference type="EMBL" id="JH668224">
    <property type="protein sequence ID" value="EIM23692.1"/>
    <property type="molecule type" value="Genomic_DNA"/>
</dbReference>
<dbReference type="Proteomes" id="UP000005242">
    <property type="component" value="Unassembled WGS sequence"/>
</dbReference>
<dbReference type="InterPro" id="IPR015943">
    <property type="entry name" value="WD40/YVTN_repeat-like_dom_sf"/>
</dbReference>
<dbReference type="InterPro" id="IPR051150">
    <property type="entry name" value="SWT21/TCAB1_mRNA_Telomere"/>
</dbReference>
<reference evidence="2 3" key="1">
    <citation type="journal article" date="2012" name="Fungal Genet. Biol.">
        <title>The genome of the xerotolerant mold Wallemia sebi reveals adaptations to osmotic stress and suggests cryptic sexual reproduction.</title>
        <authorList>
            <person name="Padamsee M."/>
            <person name="Kumar T.K.A."/>
            <person name="Riley R."/>
            <person name="Binder M."/>
            <person name="Boyd A."/>
            <person name="Calvo A.M."/>
            <person name="Furukawa K."/>
            <person name="Hesse C."/>
            <person name="Hohmann S."/>
            <person name="James T.Y."/>
            <person name="LaButti K."/>
            <person name="Lapidus A."/>
            <person name="Lindquist E."/>
            <person name="Lucas S."/>
            <person name="Miller K."/>
            <person name="Shantappa S."/>
            <person name="Grigoriev I.V."/>
            <person name="Hibbett D.S."/>
            <person name="McLaughlin D.J."/>
            <person name="Spatafora J.W."/>
            <person name="Aime M.C."/>
        </authorList>
    </citation>
    <scope>NUCLEOTIDE SEQUENCE [LARGE SCALE GENOMIC DNA]</scope>
    <source>
        <strain evidence="3">ATCC MYA-4683 / CBS 633.66</strain>
    </source>
</reference>
<dbReference type="OrthoDB" id="239865at2759"/>
<dbReference type="KEGG" id="wse:WALSEDRAFT_67318"/>
<proteinExistence type="predicted"/>
<dbReference type="eggNOG" id="KOG2919">
    <property type="taxonomic scope" value="Eukaryota"/>
</dbReference>
<dbReference type="Gene3D" id="2.130.10.10">
    <property type="entry name" value="YVTN repeat-like/Quinoprotein amine dehydrogenase"/>
    <property type="match status" value="1"/>
</dbReference>
<dbReference type="OMA" id="ICILEGQ"/>
<dbReference type="AlphaFoldDB" id="I4YIA0"/>
<gene>
    <name evidence="2" type="ORF">WALSEDRAFT_67318</name>
</gene>
<dbReference type="GeneID" id="18475239"/>
<dbReference type="SUPFAM" id="SSF50978">
    <property type="entry name" value="WD40 repeat-like"/>
    <property type="match status" value="1"/>
</dbReference>
<dbReference type="InParanoid" id="I4YIA0"/>
<name>I4YIA0_WALMC</name>
<dbReference type="RefSeq" id="XP_006956358.1">
    <property type="nucleotide sequence ID" value="XM_006956296.1"/>
</dbReference>
<organism evidence="2 3">
    <name type="scientific">Wallemia mellicola (strain ATCC MYA-4683 / CBS 633.66)</name>
    <name type="common">Wallemia sebi (CBS 633.66)</name>
    <dbReference type="NCBI Taxonomy" id="671144"/>
    <lineage>
        <taxon>Eukaryota</taxon>
        <taxon>Fungi</taxon>
        <taxon>Dikarya</taxon>
        <taxon>Basidiomycota</taxon>
        <taxon>Wallemiomycotina</taxon>
        <taxon>Wallemiomycetes</taxon>
        <taxon>Wallemiales</taxon>
        <taxon>Wallemiaceae</taxon>
        <taxon>Wallemia</taxon>
    </lineage>
</organism>
<evidence type="ECO:0000256" key="1">
    <source>
        <dbReference type="SAM" id="MobiDB-lite"/>
    </source>
</evidence>
<sequence length="354" mass="40074">MKLAEATNFNQILRFLSWSPSGAQLVFNNDSHQLIVSEFINNTIIIKNVIKCSTPILCSRIHSINYYNWELLPIFISSRHKPIQLLDGYTNKTHSHYPIVDKDEFATPFDLYEYNNSLIASHNSSITFFNINDPNTQEEVKLSPTKASKNTQHGIISSIDINSTYLACASLSRSLGIYSLLNYQLELLLTHLPQSVIQLKWINDNLIALNFRNHDYILIYDVNDLSEPVNSLHRLGSTNQNIYFHIKDNWLSVGDTNGQVLFYDLGSLSLDGSIIQPTHSFAVANDVVSCVAFHPFVNMLAVSSGSRHIGEDSDSEDSEDDTQSIKSDDQVEKVLSEEKFASQLMLFHVDFLYS</sequence>
<feature type="region of interest" description="Disordered" evidence="1">
    <location>
        <begin position="306"/>
        <end position="328"/>
    </location>
</feature>
<evidence type="ECO:0000313" key="2">
    <source>
        <dbReference type="EMBL" id="EIM23692.1"/>
    </source>
</evidence>
<evidence type="ECO:0008006" key="4">
    <source>
        <dbReference type="Google" id="ProtNLM"/>
    </source>
</evidence>
<protein>
    <recommendedName>
        <fullName evidence="4">WD40 repeat-like protein</fullName>
    </recommendedName>
</protein>
<dbReference type="FunCoup" id="I4YIA0">
    <property type="interactions" value="472"/>
</dbReference>